<gene>
    <name evidence="18" type="ORF">EUA03_19440</name>
</gene>
<dbReference type="InterPro" id="IPR002397">
    <property type="entry name" value="Cyt_P450_B"/>
</dbReference>
<evidence type="ECO:0000256" key="2">
    <source>
        <dbReference type="ARBA" id="ARBA00010617"/>
    </source>
</evidence>
<comment type="caution">
    <text evidence="18">The sequence shown here is derived from an EMBL/GenBank/DDBJ whole genome shotgun (WGS) entry which is preliminary data.</text>
</comment>
<dbReference type="FunFam" id="1.10.630.10:FF:000018">
    <property type="entry name" value="Cytochrome P450 monooxygenase"/>
    <property type="match status" value="1"/>
</dbReference>
<keyword evidence="10" id="KW-0443">Lipid metabolism</keyword>
<evidence type="ECO:0000256" key="9">
    <source>
        <dbReference type="ARBA" id="ARBA00023033"/>
    </source>
</evidence>
<dbReference type="GO" id="GO:0006707">
    <property type="term" value="P:cholesterol catabolic process"/>
    <property type="evidence" value="ECO:0007669"/>
    <property type="project" value="TreeGrafter"/>
</dbReference>
<evidence type="ECO:0000256" key="1">
    <source>
        <dbReference type="ARBA" id="ARBA00001971"/>
    </source>
</evidence>
<dbReference type="EMBL" id="SDLO01000017">
    <property type="protein sequence ID" value="TDK86743.1"/>
    <property type="molecule type" value="Genomic_DNA"/>
</dbReference>
<evidence type="ECO:0000256" key="8">
    <source>
        <dbReference type="ARBA" id="ARBA00023004"/>
    </source>
</evidence>
<evidence type="ECO:0000256" key="10">
    <source>
        <dbReference type="ARBA" id="ARBA00023098"/>
    </source>
</evidence>
<evidence type="ECO:0000313" key="19">
    <source>
        <dbReference type="Proteomes" id="UP000294929"/>
    </source>
</evidence>
<evidence type="ECO:0000256" key="12">
    <source>
        <dbReference type="ARBA" id="ARBA00023221"/>
    </source>
</evidence>
<dbReference type="RefSeq" id="WP_133427638.1">
    <property type="nucleotide sequence ID" value="NZ_SDLO01000017.1"/>
</dbReference>
<evidence type="ECO:0000256" key="7">
    <source>
        <dbReference type="ARBA" id="ARBA00023002"/>
    </source>
</evidence>
<evidence type="ECO:0000256" key="15">
    <source>
        <dbReference type="ARBA" id="ARBA00079588"/>
    </source>
</evidence>
<evidence type="ECO:0000256" key="6">
    <source>
        <dbReference type="ARBA" id="ARBA00022963"/>
    </source>
</evidence>
<reference evidence="18 19" key="1">
    <citation type="submission" date="2019-01" db="EMBL/GenBank/DDBJ databases">
        <title>High-quality-draft genome sequences of five non-tuberculosis mycobacteriaceae isolated from a nosocomial environment.</title>
        <authorList>
            <person name="Tiago I."/>
            <person name="Alarico S."/>
            <person name="Pereira S.G."/>
            <person name="Coelho C."/>
            <person name="Maranha A."/>
            <person name="Empadinhas N."/>
        </authorList>
    </citation>
    <scope>NUCLEOTIDE SEQUENCE [LARGE SCALE GENOMIC DNA]</scope>
    <source>
        <strain evidence="18 19">24AIII</strain>
    </source>
</reference>
<keyword evidence="8" id="KW-0408">Iron</keyword>
<dbReference type="InterPro" id="IPR001128">
    <property type="entry name" value="Cyt_P450"/>
</dbReference>
<dbReference type="PRINTS" id="PR00359">
    <property type="entry name" value="BP450"/>
</dbReference>
<dbReference type="Pfam" id="PF00067">
    <property type="entry name" value="p450"/>
    <property type="match status" value="1"/>
</dbReference>
<dbReference type="CDD" id="cd11033">
    <property type="entry name" value="CYP142-like"/>
    <property type="match status" value="1"/>
</dbReference>
<keyword evidence="12" id="KW-0753">Steroid metabolism</keyword>
<evidence type="ECO:0000256" key="5">
    <source>
        <dbReference type="ARBA" id="ARBA00022723"/>
    </source>
</evidence>
<keyword evidence="11" id="KW-1207">Sterol metabolism</keyword>
<sequence length="425" mass="48188">MTTAAATEVDLAAVDLADPAVWDDGPPYELFARMQREDPVHYSPQRNVPGEGGFWSITRFDDVRTVSRNHRTFSSEKRGIFNVDDIGVPLDVQRLQLISMDPPRHDRLKALVIKAFTPERVAAHEEAIKQIINDVLDSVADRESFDLVRDIARPVPARVIGSMLGTPAEDDERLVYWTNVFSAFEDPEIRTQWDDAGAIVGEIIAYLGEQMAQRRDNPRDDLITAVMNADVDGEKLTELEMATFFTLLMTAGNDSTRATYSATMLALMQNPDQLILLQENPELLEPTVEEGLRYAPAFAFMGRAATTDFELHGKQIKEGDRLLLWYLASNRDETVFDNPHEFDITREELADKHQAFGGRGKHFCLGANLARLELKLWIQETVRRFPDLALDGDPTRVRALFLNQYKSIPVRRTAMRRSDEEQRAL</sequence>
<evidence type="ECO:0000256" key="14">
    <source>
        <dbReference type="ARBA" id="ARBA00070775"/>
    </source>
</evidence>
<dbReference type="PANTHER" id="PTHR46696">
    <property type="entry name" value="P450, PUTATIVE (EUROFUNG)-RELATED"/>
    <property type="match status" value="1"/>
</dbReference>
<dbReference type="GO" id="GO:0005506">
    <property type="term" value="F:iron ion binding"/>
    <property type="evidence" value="ECO:0007669"/>
    <property type="project" value="InterPro"/>
</dbReference>
<dbReference type="PANTHER" id="PTHR46696:SF4">
    <property type="entry name" value="BIOTIN BIOSYNTHESIS CYTOCHROME P450"/>
    <property type="match status" value="1"/>
</dbReference>
<evidence type="ECO:0000256" key="11">
    <source>
        <dbReference type="ARBA" id="ARBA00023166"/>
    </source>
</evidence>
<evidence type="ECO:0000256" key="17">
    <source>
        <dbReference type="ARBA" id="ARBA00083909"/>
    </source>
</evidence>
<evidence type="ECO:0000256" key="13">
    <source>
        <dbReference type="ARBA" id="ARBA00049645"/>
    </source>
</evidence>
<dbReference type="GO" id="GO:0008395">
    <property type="term" value="F:steroid hydroxylase activity"/>
    <property type="evidence" value="ECO:0007669"/>
    <property type="project" value="TreeGrafter"/>
</dbReference>
<name>A0A4R5WBK0_MYCMU</name>
<comment type="cofactor">
    <cofactor evidence="1">
        <name>heme</name>
        <dbReference type="ChEBI" id="CHEBI:30413"/>
    </cofactor>
</comment>
<dbReference type="InterPro" id="IPR036396">
    <property type="entry name" value="Cyt_P450_sf"/>
</dbReference>
<evidence type="ECO:0000256" key="16">
    <source>
        <dbReference type="ARBA" id="ARBA00082981"/>
    </source>
</evidence>
<comment type="pathway">
    <text evidence="13">Steroid metabolism; cholesterol degradation.</text>
</comment>
<keyword evidence="3" id="KW-0153">Cholesterol metabolism</keyword>
<evidence type="ECO:0000256" key="3">
    <source>
        <dbReference type="ARBA" id="ARBA00022548"/>
    </source>
</evidence>
<keyword evidence="4" id="KW-0349">Heme</keyword>
<keyword evidence="5" id="KW-0479">Metal-binding</keyword>
<dbReference type="GO" id="GO:0036199">
    <property type="term" value="F:cholest-4-en-3-one 26-monooxygenase activity"/>
    <property type="evidence" value="ECO:0007669"/>
    <property type="project" value="TreeGrafter"/>
</dbReference>
<organism evidence="18 19">
    <name type="scientific">Mycolicibacterium mucogenicum</name>
    <name type="common">Mycobacterium mucogenicum</name>
    <dbReference type="NCBI Taxonomy" id="56689"/>
    <lineage>
        <taxon>Bacteria</taxon>
        <taxon>Bacillati</taxon>
        <taxon>Actinomycetota</taxon>
        <taxon>Actinomycetes</taxon>
        <taxon>Mycobacteriales</taxon>
        <taxon>Mycobacteriaceae</taxon>
        <taxon>Mycolicibacterium</taxon>
    </lineage>
</organism>
<keyword evidence="7" id="KW-0560">Oxidoreductase</keyword>
<accession>A0A4R5WBK0</accession>
<dbReference type="GO" id="GO:0020037">
    <property type="term" value="F:heme binding"/>
    <property type="evidence" value="ECO:0007669"/>
    <property type="project" value="InterPro"/>
</dbReference>
<keyword evidence="9" id="KW-0503">Monooxygenase</keyword>
<protein>
    <recommendedName>
        <fullName evidence="14">Steroid C26-monooxygenase</fullName>
    </recommendedName>
    <alternativeName>
        <fullName evidence="15">Cholest-4-en-3-one C26-monooxygenase</fullName>
    </alternativeName>
    <alternativeName>
        <fullName evidence="17">Cholesterol C26-monooxygenase</fullName>
    </alternativeName>
    <alternativeName>
        <fullName evidence="16">Steroid C27-monooxygenase</fullName>
    </alternativeName>
</protein>
<dbReference type="Gene3D" id="1.10.630.10">
    <property type="entry name" value="Cytochrome P450"/>
    <property type="match status" value="1"/>
</dbReference>
<keyword evidence="6" id="KW-0442">Lipid degradation</keyword>
<evidence type="ECO:0000313" key="18">
    <source>
        <dbReference type="EMBL" id="TDK86743.1"/>
    </source>
</evidence>
<dbReference type="AlphaFoldDB" id="A0A4R5WBK0"/>
<dbReference type="SUPFAM" id="SSF48264">
    <property type="entry name" value="Cytochrome P450"/>
    <property type="match status" value="1"/>
</dbReference>
<dbReference type="Proteomes" id="UP000294929">
    <property type="component" value="Unassembled WGS sequence"/>
</dbReference>
<evidence type="ECO:0000256" key="4">
    <source>
        <dbReference type="ARBA" id="ARBA00022617"/>
    </source>
</evidence>
<comment type="similarity">
    <text evidence="2">Belongs to the cytochrome P450 family.</text>
</comment>
<proteinExistence type="inferred from homology"/>